<keyword evidence="1" id="KW-0051">Antiviral defense</keyword>
<organism evidence="3 4">
    <name type="scientific">Chloroflexus aggregans</name>
    <dbReference type="NCBI Taxonomy" id="152260"/>
    <lineage>
        <taxon>Bacteria</taxon>
        <taxon>Bacillati</taxon>
        <taxon>Chloroflexota</taxon>
        <taxon>Chloroflexia</taxon>
        <taxon>Chloroflexales</taxon>
        <taxon>Chloroflexineae</taxon>
        <taxon>Chloroflexaceae</taxon>
        <taxon>Chloroflexus</taxon>
    </lineage>
</organism>
<dbReference type="EMBL" id="PNIQ01000932">
    <property type="protein sequence ID" value="PMP75549.1"/>
    <property type="molecule type" value="Genomic_DNA"/>
</dbReference>
<name>A0A2J6WWV5_9CHLR</name>
<accession>A0A2J6WWV5</accession>
<dbReference type="PANTHER" id="PTHR35579:SF3">
    <property type="entry name" value="CRISPR SYSTEM CMS ENDORIBONUCLEASE CSM3"/>
    <property type="match status" value="1"/>
</dbReference>
<evidence type="ECO:0000256" key="1">
    <source>
        <dbReference type="ARBA" id="ARBA00023118"/>
    </source>
</evidence>
<proteinExistence type="predicted"/>
<dbReference type="PANTHER" id="PTHR35579">
    <property type="entry name" value="CRISPR SYSTEM CMS ENDORIBONUCLEASE CSM3"/>
    <property type="match status" value="1"/>
</dbReference>
<gene>
    <name evidence="3" type="ORF">C0184_13865</name>
</gene>
<evidence type="ECO:0000259" key="2">
    <source>
        <dbReference type="Pfam" id="PF03787"/>
    </source>
</evidence>
<dbReference type="Proteomes" id="UP000243376">
    <property type="component" value="Unassembled WGS sequence"/>
</dbReference>
<feature type="domain" description="CRISPR type III-associated protein" evidence="2">
    <location>
        <begin position="83"/>
        <end position="247"/>
    </location>
</feature>
<dbReference type="Pfam" id="PF03787">
    <property type="entry name" value="RAMPs"/>
    <property type="match status" value="1"/>
</dbReference>
<dbReference type="GO" id="GO:0051607">
    <property type="term" value="P:defense response to virus"/>
    <property type="evidence" value="ECO:0007669"/>
    <property type="project" value="UniProtKB-KW"/>
</dbReference>
<dbReference type="AlphaFoldDB" id="A0A2J6WWV5"/>
<dbReference type="InterPro" id="IPR005537">
    <property type="entry name" value="RAMP_III_fam"/>
</dbReference>
<reference evidence="3 4" key="1">
    <citation type="submission" date="2018-01" db="EMBL/GenBank/DDBJ databases">
        <title>Metagenomic assembled genomes from two thermal pools in the Uzon Caldera, Kamchatka, Russia.</title>
        <authorList>
            <person name="Wilkins L."/>
            <person name="Ettinger C."/>
        </authorList>
    </citation>
    <scope>NUCLEOTIDE SEQUENCE [LARGE SCALE GENOMIC DNA]</scope>
    <source>
        <strain evidence="3">ZAV-02</strain>
    </source>
</reference>
<dbReference type="InterPro" id="IPR052216">
    <property type="entry name" value="CRISPR_Csm3_endoribonuclease"/>
</dbReference>
<protein>
    <recommendedName>
        <fullName evidence="2">CRISPR type III-associated protein domain-containing protein</fullName>
    </recommendedName>
</protein>
<sequence length="295" mass="32869">MLRKRGAGHRHLCRNGCMCRLGHRDLMARVKNDATRRFDQTCWKPMSLCPPSSDGDAMQLRIELTIASRTAFSIGAGGSVMTIADKSIIRDGWGRPIIPGSQLKGRLRWSVEQVLRGLEQDIPSPFDGPDREEINTLVKQIFGTPKLRSPLFFADLPGVIGDPAQMDALRTECIQHQSLIRPSVTINRARRTAADKLLMFQETAQETFHSPRAITGQITDVSHAALLWMASHLSTRWGGTKSRGLGWATVEARVFLDQQEHPATQLVSVGRILPSPIQDIFRRVAHSHLLVNVSM</sequence>
<comment type="caution">
    <text evidence="3">The sequence shown here is derived from an EMBL/GenBank/DDBJ whole genome shotgun (WGS) entry which is preliminary data.</text>
</comment>
<evidence type="ECO:0000313" key="3">
    <source>
        <dbReference type="EMBL" id="PMP75549.1"/>
    </source>
</evidence>
<evidence type="ECO:0000313" key="4">
    <source>
        <dbReference type="Proteomes" id="UP000243376"/>
    </source>
</evidence>